<feature type="domain" description="Ionotropic glutamate receptor L-glutamate and glycine-binding" evidence="23">
    <location>
        <begin position="962"/>
        <end position="1055"/>
    </location>
</feature>
<feature type="binding site" evidence="16">
    <location>
        <position position="1064"/>
    </location>
    <ligand>
        <name>L-glutamate</name>
        <dbReference type="ChEBI" id="CHEBI:29985"/>
    </ligand>
</feature>
<dbReference type="InterPro" id="IPR001320">
    <property type="entry name" value="Iontro_rcpt_C"/>
</dbReference>
<dbReference type="Pfam" id="PF00060">
    <property type="entry name" value="Lig_chan"/>
    <property type="match status" value="1"/>
</dbReference>
<evidence type="ECO:0000256" key="10">
    <source>
        <dbReference type="ARBA" id="ARBA00023170"/>
    </source>
</evidence>
<dbReference type="InterPro" id="IPR019594">
    <property type="entry name" value="Glu/Gly-bd"/>
</dbReference>
<gene>
    <name evidence="24" type="ORF">PVAND_000973</name>
</gene>
<keyword evidence="25" id="KW-1185">Reference proteome</keyword>
<keyword evidence="5 20" id="KW-0812">Transmembrane</keyword>
<evidence type="ECO:0000256" key="17">
    <source>
        <dbReference type="PIRSR" id="PIRSR601508-2"/>
    </source>
</evidence>
<proteinExistence type="inferred from homology"/>
<evidence type="ECO:0000256" key="12">
    <source>
        <dbReference type="ARBA" id="ARBA00023257"/>
    </source>
</evidence>
<evidence type="ECO:0000259" key="22">
    <source>
        <dbReference type="SMART" id="SM00079"/>
    </source>
</evidence>
<keyword evidence="13" id="KW-1071">Ligand-gated ion channel</keyword>
<dbReference type="Pfam" id="PF01094">
    <property type="entry name" value="ANF_receptor"/>
    <property type="match status" value="1"/>
</dbReference>
<evidence type="ECO:0000256" key="9">
    <source>
        <dbReference type="ARBA" id="ARBA00023136"/>
    </source>
</evidence>
<feature type="compositionally biased region" description="Basic and acidic residues" evidence="19">
    <location>
        <begin position="1830"/>
        <end position="1848"/>
    </location>
</feature>
<dbReference type="InterPro" id="IPR028082">
    <property type="entry name" value="Peripla_BP_I"/>
</dbReference>
<dbReference type="EMBL" id="JADBJN010000003">
    <property type="protein sequence ID" value="KAG5670729.1"/>
    <property type="molecule type" value="Genomic_DNA"/>
</dbReference>
<dbReference type="SUPFAM" id="SSF53850">
    <property type="entry name" value="Periplasmic binding protein-like II"/>
    <property type="match status" value="1"/>
</dbReference>
<dbReference type="InterPro" id="IPR015683">
    <property type="entry name" value="Ionotropic_Glu_rcpt"/>
</dbReference>
<keyword evidence="10" id="KW-0675">Receptor</keyword>
<evidence type="ECO:0000256" key="18">
    <source>
        <dbReference type="PIRSR" id="PIRSR601508-3"/>
    </source>
</evidence>
<feature type="region of interest" description="Disordered" evidence="19">
    <location>
        <begin position="1718"/>
        <end position="1865"/>
    </location>
</feature>
<protein>
    <submittedName>
        <fullName evidence="24">Uncharacterized protein</fullName>
    </submittedName>
</protein>
<feature type="chain" id="PRO_5039930247" evidence="21">
    <location>
        <begin position="20"/>
        <end position="1865"/>
    </location>
</feature>
<dbReference type="Proteomes" id="UP001107558">
    <property type="component" value="Chromosome 3"/>
</dbReference>
<evidence type="ECO:0000256" key="2">
    <source>
        <dbReference type="ARBA" id="ARBA00008685"/>
    </source>
</evidence>
<dbReference type="PANTHER" id="PTHR18966">
    <property type="entry name" value="IONOTROPIC GLUTAMATE RECEPTOR"/>
    <property type="match status" value="1"/>
</dbReference>
<evidence type="ECO:0000256" key="14">
    <source>
        <dbReference type="ARBA" id="ARBA00023303"/>
    </source>
</evidence>
<name>A0A9J6BLI2_POLVA</name>
<dbReference type="Pfam" id="PF10613">
    <property type="entry name" value="Lig_chan-Glu_bd"/>
    <property type="match status" value="1"/>
</dbReference>
<keyword evidence="21" id="KW-0732">Signal</keyword>
<feature type="binding site" evidence="16">
    <location>
        <position position="1071"/>
    </location>
    <ligand>
        <name>L-glutamate</name>
        <dbReference type="ChEBI" id="CHEBI:29985"/>
    </ligand>
</feature>
<dbReference type="GO" id="GO:0038023">
    <property type="term" value="F:signaling receptor activity"/>
    <property type="evidence" value="ECO:0007669"/>
    <property type="project" value="InterPro"/>
</dbReference>
<feature type="transmembrane region" description="Helical" evidence="20">
    <location>
        <begin position="1153"/>
        <end position="1170"/>
    </location>
</feature>
<dbReference type="Gene3D" id="1.10.287.70">
    <property type="match status" value="1"/>
</dbReference>
<evidence type="ECO:0000256" key="15">
    <source>
        <dbReference type="ARBA" id="ARBA00034100"/>
    </source>
</evidence>
<dbReference type="InterPro" id="IPR001828">
    <property type="entry name" value="ANF_lig-bd_rcpt"/>
</dbReference>
<reference evidence="24" key="1">
    <citation type="submission" date="2021-03" db="EMBL/GenBank/DDBJ databases">
        <title>Chromosome level genome of the anhydrobiotic midge Polypedilum vanderplanki.</title>
        <authorList>
            <person name="Yoshida Y."/>
            <person name="Kikawada T."/>
            <person name="Gusev O."/>
        </authorList>
    </citation>
    <scope>NUCLEOTIDE SEQUENCE</scope>
    <source>
        <strain evidence="24">NIAS01</strain>
        <tissue evidence="24">Whole body or cell culture</tissue>
    </source>
</reference>
<evidence type="ECO:0000256" key="7">
    <source>
        <dbReference type="ARBA" id="ARBA00023018"/>
    </source>
</evidence>
<sequence length="1865" mass="210182">MSLMSMLVLLLVLATSISGNDLNGPKTEALVQTKTATTNDNLPIFPERSDAVYFVVAVSGGIKSWGRALARTLLDIGDIFNSPHGPPLRPIYVDLPANGRFSAKILTTLCEQIDGIPISGIVVIGDGQAARSIALSGNAMQVPVLWAKGGTAQLQESSETQNYLQATLQPSAKEILEAIRAIFLQTHWHSFFVLSDIGSTMVLNGNLGNILKKSPLSPTVLPLSSNSKDNKDEVFRQLAKISRSTRGVVLLLCDLNIARRIMSEATRLKMTGGHFIWLWADTSSTAEFFQPSDISGSGSEDKSNYDEFMGRKNGRQQQIYQQQQQANRRNNQTRFKSMNSNRFHHIVGVRKSTVGDESFMGLPPPAQSGYLKGDKHRDIITPTNQIPVKDKRRDQKRVGVGKKATRVEEPNTNDDESANRRLNIKNINSNEFNANYYDPYSPAYRQNIDESDFDDSTDEELNVYYDYDKSNPFSAAVPATSSTIRKDAQMRSLIDDDDENDEKLDLENFSESTNDSKSKRADNSFNISSHVFFHHFKDFPVGLLALRHIKMNVDRVFVRSAIRLFASTWAKVEKNEEIRAAMGSNSGTSTTSSINKLNIRKMSTTFDYDEYGDMFRITNNNNKIKNKANVNNRYSSTSVRGTRKYKREAQTNRVTANSERSILPLVNSSDKTINLIKNESGLNTTQQMHSSVVEIKSNIDTISRSINLKTLKLNSSDSSQAETVEHGRISDDVEKREVNKRQQTNWWLSNKNGNVKNQQDKVKVTGTLQYKGGCFGTLGKTDLKRSEIFARYLREAVTLALSGKSQNGGNVEKEKALISNFEILNLVPSYSKVEESKNDMKSPQTDPVSTKWRRVGLVLGRKVHLDTIVWPGGDIVVSGLSARARSVFRVVTSLSPPFVMESNLDEDGLCLRGLPCHRLSTSGKHNLTLMFNSIETNERLLEDAVEHGNQIPVNEDHKSNDKLSYNTRCCYGLSMDLLDNVASELGFGYILYIVSDELFGSKQIVSNKKSNIHDFNRSQDPIQEQSKERERSARKFNKKQHDQPQWNGIIGDLVAGSADMSFAPLSVSKARAEVIDFSAPYFHSGISLLAAPKARIDIPLFAFLMPFSPELWIGVFIWLNLTAIAVAIYEWLSPFGLNPWGRQRSKNFSLSSALWVMWGLLFGHLVAFKAPKSWPNKFLINVWGGFSVIFIASYTANIAALIAGLFFQNSANTYDTSLLTQRVGIPRASAAESYIQRYDKHLWERMKKYTFNSIEEGIQGLKNGTIDLLMADSPILDYYRGSDHGCNLRRIGENYVEDTYAIGMSKGFPLKESISALIAKYSSNGYLDILVEKWYGGLPCYRDEDHIEIVQPRPLGVEAVAGVFLLLGLGMILGVFILVFEHMFFKYYLPRLRHQPKGSIWRSRNLMFFSQKLYRFINCVELVSPHHAARELVHTLRKGHITSLFQKSVKRKEDEQRRRRKSKAQFFEMIQEIRRVQQEEKEQPQIPKLEVVEEAVVEPSTPIPSSPNPEIQSIASSATSVQKPKASPKLRLFSLKRDSNSRSNSSSLNVRRFSTDSILGERLDTIGRRLSRDIASDLANSPPDLGHRFETFGKAMGESKFDTFSGKTAITKSADNLDKPHEKSKFDTFSGTVDDHLMRPELPVKKNQKLKPKRKPLSVDTYELRPSFESQSTLPLRDLPREPSQKESFRDTLHPAIFQIDHSKAVLRDKLHEELREKYGANNKKPLLKAKPPKVPSINHRPPLRIQSQNPNDSFLKVQSNDAPSSRPVPSPRTSKQQQTQRFTDDDDDDQPDPTYATIQPRNKSPRLPPQNPQHHPQQSMHSNLPLGRLSKEDLLDLSQKSESEIHEFLNGGNKTKQKTRMDPP</sequence>
<feature type="signal peptide" evidence="21">
    <location>
        <begin position="1"/>
        <end position="19"/>
    </location>
</feature>
<dbReference type="PRINTS" id="PR00177">
    <property type="entry name" value="NMDARECEPTOR"/>
</dbReference>
<feature type="compositionally biased region" description="Polar residues" evidence="19">
    <location>
        <begin position="1508"/>
        <end position="1522"/>
    </location>
</feature>
<evidence type="ECO:0000256" key="6">
    <source>
        <dbReference type="ARBA" id="ARBA00022989"/>
    </source>
</evidence>
<feature type="disulfide bond" evidence="18">
    <location>
        <begin position="1286"/>
        <end position="1340"/>
    </location>
</feature>
<feature type="compositionally biased region" description="Acidic residues" evidence="19">
    <location>
        <begin position="495"/>
        <end position="504"/>
    </location>
</feature>
<evidence type="ECO:0000313" key="24">
    <source>
        <dbReference type="EMBL" id="KAG5670729.1"/>
    </source>
</evidence>
<evidence type="ECO:0000256" key="19">
    <source>
        <dbReference type="SAM" id="MobiDB-lite"/>
    </source>
</evidence>
<dbReference type="SMART" id="SM00079">
    <property type="entry name" value="PBPe"/>
    <property type="match status" value="1"/>
</dbReference>
<feature type="compositionally biased region" description="Basic and acidic residues" evidence="19">
    <location>
        <begin position="1678"/>
        <end position="1689"/>
    </location>
</feature>
<keyword evidence="12" id="KW-0628">Postsynaptic cell membrane</keyword>
<dbReference type="Gene3D" id="3.40.190.10">
    <property type="entry name" value="Periplasmic binding protein-like II"/>
    <property type="match status" value="2"/>
</dbReference>
<evidence type="ECO:0000256" key="8">
    <source>
        <dbReference type="ARBA" id="ARBA00023065"/>
    </source>
</evidence>
<evidence type="ECO:0000256" key="4">
    <source>
        <dbReference type="ARBA" id="ARBA00022475"/>
    </source>
</evidence>
<feature type="region of interest" description="Disordered" evidence="19">
    <location>
        <begin position="489"/>
        <end position="520"/>
    </location>
</feature>
<evidence type="ECO:0000256" key="3">
    <source>
        <dbReference type="ARBA" id="ARBA00022448"/>
    </source>
</evidence>
<feature type="transmembrane region" description="Helical" evidence="20">
    <location>
        <begin position="1182"/>
        <end position="1207"/>
    </location>
</feature>
<evidence type="ECO:0000256" key="11">
    <source>
        <dbReference type="ARBA" id="ARBA00023180"/>
    </source>
</evidence>
<feature type="domain" description="Ionotropic glutamate receptor C-terminal" evidence="22">
    <location>
        <begin position="950"/>
        <end position="1337"/>
    </location>
</feature>
<keyword evidence="8" id="KW-0406">Ion transport</keyword>
<comment type="caution">
    <text evidence="24">The sequence shown here is derived from an EMBL/GenBank/DDBJ whole genome shotgun (WGS) entry which is preliminary data.</text>
</comment>
<feature type="compositionally biased region" description="Polar residues" evidence="19">
    <location>
        <begin position="1746"/>
        <end position="1763"/>
    </location>
</feature>
<keyword evidence="14" id="KW-0407">Ion channel</keyword>
<dbReference type="SUPFAM" id="SSF53822">
    <property type="entry name" value="Periplasmic binding protein-like I"/>
    <property type="match status" value="1"/>
</dbReference>
<evidence type="ECO:0000256" key="5">
    <source>
        <dbReference type="ARBA" id="ARBA00022692"/>
    </source>
</evidence>
<evidence type="ECO:0000256" key="16">
    <source>
        <dbReference type="PIRSR" id="PIRSR601508-1"/>
    </source>
</evidence>
<evidence type="ECO:0000256" key="21">
    <source>
        <dbReference type="SAM" id="SignalP"/>
    </source>
</evidence>
<feature type="transmembrane region" description="Helical" evidence="20">
    <location>
        <begin position="1111"/>
        <end position="1132"/>
    </location>
</feature>
<dbReference type="OrthoDB" id="5984008at2759"/>
<feature type="site" description="Interaction with the cone snail toxin Con-ikot-ikot" evidence="17">
    <location>
        <position position="1320"/>
    </location>
</feature>
<dbReference type="Gene3D" id="3.40.50.2300">
    <property type="match status" value="1"/>
</dbReference>
<dbReference type="SMART" id="SM00918">
    <property type="entry name" value="Lig_chan-Glu_bd"/>
    <property type="match status" value="1"/>
</dbReference>
<dbReference type="InterPro" id="IPR001508">
    <property type="entry name" value="Iono_Glu_rcpt_met"/>
</dbReference>
<dbReference type="GO" id="GO:0045211">
    <property type="term" value="C:postsynaptic membrane"/>
    <property type="evidence" value="ECO:0007669"/>
    <property type="project" value="UniProtKB-SubCell"/>
</dbReference>
<feature type="region of interest" description="Disordered" evidence="19">
    <location>
        <begin position="1499"/>
        <end position="1549"/>
    </location>
</feature>
<comment type="subcellular location">
    <subcellularLocation>
        <location evidence="1">Cell membrane</location>
        <topology evidence="1">Multi-pass membrane protein</topology>
    </subcellularLocation>
    <subcellularLocation>
        <location evidence="15">Postsynaptic cell membrane</location>
    </subcellularLocation>
</comment>
<evidence type="ECO:0000259" key="23">
    <source>
        <dbReference type="SMART" id="SM00918"/>
    </source>
</evidence>
<organism evidence="24 25">
    <name type="scientific">Polypedilum vanderplanki</name>
    <name type="common">Sleeping chironomid midge</name>
    <dbReference type="NCBI Taxonomy" id="319348"/>
    <lineage>
        <taxon>Eukaryota</taxon>
        <taxon>Metazoa</taxon>
        <taxon>Ecdysozoa</taxon>
        <taxon>Arthropoda</taxon>
        <taxon>Hexapoda</taxon>
        <taxon>Insecta</taxon>
        <taxon>Pterygota</taxon>
        <taxon>Neoptera</taxon>
        <taxon>Endopterygota</taxon>
        <taxon>Diptera</taxon>
        <taxon>Nematocera</taxon>
        <taxon>Chironomoidea</taxon>
        <taxon>Chironomidae</taxon>
        <taxon>Chironominae</taxon>
        <taxon>Polypedilum</taxon>
        <taxon>Polypedilum</taxon>
    </lineage>
</organism>
<evidence type="ECO:0000313" key="25">
    <source>
        <dbReference type="Proteomes" id="UP001107558"/>
    </source>
</evidence>
<feature type="binding site" evidence="16">
    <location>
        <position position="1066"/>
    </location>
    <ligand>
        <name>L-glutamate</name>
        <dbReference type="ChEBI" id="CHEBI:29985"/>
    </ligand>
</feature>
<keyword evidence="18" id="KW-1015">Disulfide bond</keyword>
<dbReference type="FunFam" id="1.10.287.70:FF:000191">
    <property type="entry name" value="Glutamate receptor ionotropic, NMDA 3A"/>
    <property type="match status" value="1"/>
</dbReference>
<feature type="compositionally biased region" description="Basic residues" evidence="19">
    <location>
        <begin position="1646"/>
        <end position="1656"/>
    </location>
</feature>
<feature type="transmembrane region" description="Helical" evidence="20">
    <location>
        <begin position="1359"/>
        <end position="1380"/>
    </location>
</feature>
<comment type="similarity">
    <text evidence="2">Belongs to the glutamate-gated ion channel (TC 1.A.10.1) family.</text>
</comment>
<feature type="compositionally biased region" description="Low complexity" evidence="19">
    <location>
        <begin position="1764"/>
        <end position="1782"/>
    </location>
</feature>
<dbReference type="GO" id="GO:0015276">
    <property type="term" value="F:ligand-gated monoatomic ion channel activity"/>
    <property type="evidence" value="ECO:0007669"/>
    <property type="project" value="InterPro"/>
</dbReference>
<accession>A0A9J6BLI2</accession>
<feature type="binding site" evidence="16">
    <location>
        <position position="1272"/>
    </location>
    <ligand>
        <name>L-glutamate</name>
        <dbReference type="ChEBI" id="CHEBI:29985"/>
    </ligand>
</feature>
<feature type="region of interest" description="Disordered" evidence="19">
    <location>
        <begin position="1642"/>
        <end position="1689"/>
    </location>
</feature>
<keyword evidence="6 20" id="KW-1133">Transmembrane helix</keyword>
<evidence type="ECO:0000256" key="1">
    <source>
        <dbReference type="ARBA" id="ARBA00004651"/>
    </source>
</evidence>
<evidence type="ECO:0000256" key="13">
    <source>
        <dbReference type="ARBA" id="ARBA00023286"/>
    </source>
</evidence>
<evidence type="ECO:0000256" key="20">
    <source>
        <dbReference type="SAM" id="Phobius"/>
    </source>
</evidence>
<keyword evidence="7" id="KW-0770">Synapse</keyword>
<keyword evidence="9 20" id="KW-0472">Membrane</keyword>
<keyword evidence="3" id="KW-0813">Transport</keyword>
<keyword evidence="11" id="KW-0325">Glycoprotein</keyword>
<dbReference type="FunFam" id="3.40.190.10:FF:000324">
    <property type="entry name" value="Predicted protein"/>
    <property type="match status" value="1"/>
</dbReference>
<feature type="region of interest" description="Disordered" evidence="19">
    <location>
        <begin position="390"/>
        <end position="423"/>
    </location>
</feature>
<keyword evidence="4" id="KW-1003">Cell membrane</keyword>